<name>A0A0N5AWE2_9BILA</name>
<keyword evidence="1" id="KW-1185">Reference proteome</keyword>
<evidence type="ECO:0000313" key="2">
    <source>
        <dbReference type="WBParaSite" id="SMUV_0000924001-mRNA-1"/>
    </source>
</evidence>
<proteinExistence type="predicted"/>
<reference evidence="2" key="1">
    <citation type="submission" date="2017-02" db="UniProtKB">
        <authorList>
            <consortium name="WormBaseParasite"/>
        </authorList>
    </citation>
    <scope>IDENTIFICATION</scope>
</reference>
<sequence length="142" mass="15669">MCLFFRSLDANRNYVLNSKEEKPEKSEDKLEAKTASVQSEASRSCVNEKMNYNGVTAAVAVPSSCIAEQSALDSTVSELNRSCSLKTTLKTVTNIQLNDLKDFANTNTAKAKYSNSIERQLSDYNTMSADRRFISASSIGNF</sequence>
<dbReference type="WBParaSite" id="SMUV_0000924001-mRNA-1">
    <property type="protein sequence ID" value="SMUV_0000924001-mRNA-1"/>
    <property type="gene ID" value="SMUV_0000924001"/>
</dbReference>
<organism evidence="1 2">
    <name type="scientific">Syphacia muris</name>
    <dbReference type="NCBI Taxonomy" id="451379"/>
    <lineage>
        <taxon>Eukaryota</taxon>
        <taxon>Metazoa</taxon>
        <taxon>Ecdysozoa</taxon>
        <taxon>Nematoda</taxon>
        <taxon>Chromadorea</taxon>
        <taxon>Rhabditida</taxon>
        <taxon>Spirurina</taxon>
        <taxon>Oxyuridomorpha</taxon>
        <taxon>Oxyuroidea</taxon>
        <taxon>Oxyuridae</taxon>
        <taxon>Syphacia</taxon>
    </lineage>
</organism>
<evidence type="ECO:0000313" key="1">
    <source>
        <dbReference type="Proteomes" id="UP000046393"/>
    </source>
</evidence>
<protein>
    <submittedName>
        <fullName evidence="2">Uncharacterized protein</fullName>
    </submittedName>
</protein>
<dbReference type="AlphaFoldDB" id="A0A0N5AWE2"/>
<accession>A0A0N5AWE2</accession>
<dbReference type="Proteomes" id="UP000046393">
    <property type="component" value="Unplaced"/>
</dbReference>